<name>A0ABW1VGT5_9MICO</name>
<sequence>MNLIVWNLVSIGGSIAAAGVIAGVTVFVVGRYRRGRLAPASGQND</sequence>
<proteinExistence type="predicted"/>
<keyword evidence="1" id="KW-0472">Membrane</keyword>
<feature type="transmembrane region" description="Helical" evidence="1">
    <location>
        <begin position="6"/>
        <end position="29"/>
    </location>
</feature>
<organism evidence="2 3">
    <name type="scientific">Luethyella okanaganae</name>
    <dbReference type="NCBI Taxonomy" id="69372"/>
    <lineage>
        <taxon>Bacteria</taxon>
        <taxon>Bacillati</taxon>
        <taxon>Actinomycetota</taxon>
        <taxon>Actinomycetes</taxon>
        <taxon>Micrococcales</taxon>
        <taxon>Microbacteriaceae</taxon>
        <taxon>Luethyella</taxon>
    </lineage>
</organism>
<gene>
    <name evidence="2" type="ORF">ACFQB0_08165</name>
</gene>
<reference evidence="3" key="1">
    <citation type="journal article" date="2019" name="Int. J. Syst. Evol. Microbiol.">
        <title>The Global Catalogue of Microorganisms (GCM) 10K type strain sequencing project: providing services to taxonomists for standard genome sequencing and annotation.</title>
        <authorList>
            <consortium name="The Broad Institute Genomics Platform"/>
            <consortium name="The Broad Institute Genome Sequencing Center for Infectious Disease"/>
            <person name="Wu L."/>
            <person name="Ma J."/>
        </authorList>
    </citation>
    <scope>NUCLEOTIDE SEQUENCE [LARGE SCALE GENOMIC DNA]</scope>
    <source>
        <strain evidence="3">CCUG 43304</strain>
    </source>
</reference>
<evidence type="ECO:0000313" key="2">
    <source>
        <dbReference type="EMBL" id="MFC6356078.1"/>
    </source>
</evidence>
<evidence type="ECO:0000256" key="1">
    <source>
        <dbReference type="SAM" id="Phobius"/>
    </source>
</evidence>
<evidence type="ECO:0000313" key="3">
    <source>
        <dbReference type="Proteomes" id="UP001596306"/>
    </source>
</evidence>
<protein>
    <submittedName>
        <fullName evidence="2">Uncharacterized protein</fullName>
    </submittedName>
</protein>
<dbReference type="Proteomes" id="UP001596306">
    <property type="component" value="Unassembled WGS sequence"/>
</dbReference>
<accession>A0ABW1VGT5</accession>
<keyword evidence="1" id="KW-1133">Transmembrane helix</keyword>
<comment type="caution">
    <text evidence="2">The sequence shown here is derived from an EMBL/GenBank/DDBJ whole genome shotgun (WGS) entry which is preliminary data.</text>
</comment>
<dbReference type="EMBL" id="JBHSTP010000002">
    <property type="protein sequence ID" value="MFC6356078.1"/>
    <property type="molecule type" value="Genomic_DNA"/>
</dbReference>
<keyword evidence="1" id="KW-0812">Transmembrane</keyword>
<dbReference type="RefSeq" id="WP_386729996.1">
    <property type="nucleotide sequence ID" value="NZ_JBHSTP010000002.1"/>
</dbReference>
<keyword evidence="3" id="KW-1185">Reference proteome</keyword>